<dbReference type="AlphaFoldDB" id="A0A5J5IK09"/>
<reference evidence="1 2" key="1">
    <citation type="submission" date="2019-09" db="EMBL/GenBank/DDBJ databases">
        <title>Draft genome sequence of Ginsengibacter sp. BR5-29.</title>
        <authorList>
            <person name="Im W.-T."/>
        </authorList>
    </citation>
    <scope>NUCLEOTIDE SEQUENCE [LARGE SCALE GENOMIC DNA]</scope>
    <source>
        <strain evidence="1 2">BR5-29</strain>
    </source>
</reference>
<evidence type="ECO:0000313" key="2">
    <source>
        <dbReference type="Proteomes" id="UP000326903"/>
    </source>
</evidence>
<comment type="caution">
    <text evidence="1">The sequence shown here is derived from an EMBL/GenBank/DDBJ whole genome shotgun (WGS) entry which is preliminary data.</text>
</comment>
<dbReference type="RefSeq" id="WP_150413230.1">
    <property type="nucleotide sequence ID" value="NZ_VYQF01000001.1"/>
</dbReference>
<proteinExistence type="predicted"/>
<dbReference type="Proteomes" id="UP000326903">
    <property type="component" value="Unassembled WGS sequence"/>
</dbReference>
<dbReference type="EMBL" id="VYQF01000001">
    <property type="protein sequence ID" value="KAA9041141.1"/>
    <property type="molecule type" value="Genomic_DNA"/>
</dbReference>
<gene>
    <name evidence="1" type="ORF">FW778_03635</name>
</gene>
<accession>A0A5J5IK09</accession>
<protein>
    <submittedName>
        <fullName evidence="1">Uncharacterized protein</fullName>
    </submittedName>
</protein>
<sequence>MTLSSFKDSLRGKQPGENISDCLKALWYDAKGNWSKAHELIQHKQNKNAAWIHAYLHRKEGDFSNADYWYNQAGKVRPSVSIEKEWEEIAVALFEINC</sequence>
<organism evidence="1 2">
    <name type="scientific">Ginsengibacter hankyongi</name>
    <dbReference type="NCBI Taxonomy" id="2607284"/>
    <lineage>
        <taxon>Bacteria</taxon>
        <taxon>Pseudomonadati</taxon>
        <taxon>Bacteroidota</taxon>
        <taxon>Chitinophagia</taxon>
        <taxon>Chitinophagales</taxon>
        <taxon>Chitinophagaceae</taxon>
        <taxon>Ginsengibacter</taxon>
    </lineage>
</organism>
<name>A0A5J5IK09_9BACT</name>
<evidence type="ECO:0000313" key="1">
    <source>
        <dbReference type="EMBL" id="KAA9041141.1"/>
    </source>
</evidence>
<keyword evidence="2" id="KW-1185">Reference proteome</keyword>